<feature type="binding site" evidence="4">
    <location>
        <position position="284"/>
    </location>
    <ligand>
        <name>1D-myo-inositol 2-(L-cysteinylamino)-2-deoxy-alpha-D-glucopyranoside</name>
        <dbReference type="ChEBI" id="CHEBI:58887"/>
    </ligand>
</feature>
<feature type="binding site" evidence="4">
    <location>
        <position position="234"/>
    </location>
    <ligand>
        <name>1D-myo-inositol 2-(L-cysteinylamino)-2-deoxy-alpha-D-glucopyranoside</name>
        <dbReference type="ChEBI" id="CHEBI:58887"/>
    </ligand>
</feature>
<dbReference type="PANTHER" id="PTHR43617">
    <property type="entry name" value="L-AMINO ACID N-ACETYLTRANSFERASE"/>
    <property type="match status" value="1"/>
</dbReference>
<accession>A0ABQ6HRJ8</accession>
<feature type="domain" description="N-acetyltransferase" evidence="5">
    <location>
        <begin position="183"/>
        <end position="315"/>
    </location>
</feature>
<keyword evidence="1 4" id="KW-0808">Transferase</keyword>
<gene>
    <name evidence="4 6" type="primary">mshD</name>
    <name evidence="6" type="ORF">GCM10025862_28180</name>
</gene>
<comment type="subunit">
    <text evidence="4">Monomer.</text>
</comment>
<dbReference type="RefSeq" id="WP_241443952.1">
    <property type="nucleotide sequence ID" value="NZ_BSUJ01000001.1"/>
</dbReference>
<name>A0ABQ6HRJ8_9MICO</name>
<comment type="caution">
    <text evidence="6">The sequence shown here is derived from an EMBL/GenBank/DDBJ whole genome shotgun (WGS) entry which is preliminary data.</text>
</comment>
<organism evidence="6 7">
    <name type="scientific">Arsenicicoccus piscis</name>
    <dbReference type="NCBI Taxonomy" id="673954"/>
    <lineage>
        <taxon>Bacteria</taxon>
        <taxon>Bacillati</taxon>
        <taxon>Actinomycetota</taxon>
        <taxon>Actinomycetes</taxon>
        <taxon>Micrococcales</taxon>
        <taxon>Intrasporangiaceae</taxon>
        <taxon>Arsenicicoccus</taxon>
    </lineage>
</organism>
<dbReference type="SUPFAM" id="SSF55729">
    <property type="entry name" value="Acyl-CoA N-acyltransferases (Nat)"/>
    <property type="match status" value="1"/>
</dbReference>
<feature type="binding site" evidence="4">
    <location>
        <position position="187"/>
    </location>
    <ligand>
        <name>1D-myo-inositol 2-(L-cysteinylamino)-2-deoxy-alpha-D-glucopyranoside</name>
        <dbReference type="ChEBI" id="CHEBI:58887"/>
    </ligand>
</feature>
<feature type="binding site" evidence="4">
    <location>
        <position position="246"/>
    </location>
    <ligand>
        <name>1D-myo-inositol 2-(L-cysteinylamino)-2-deoxy-alpha-D-glucopyranoside</name>
        <dbReference type="ChEBI" id="CHEBI:58887"/>
    </ligand>
</feature>
<dbReference type="Proteomes" id="UP001157109">
    <property type="component" value="Unassembled WGS sequence"/>
</dbReference>
<evidence type="ECO:0000313" key="7">
    <source>
        <dbReference type="Proteomes" id="UP001157109"/>
    </source>
</evidence>
<dbReference type="InterPro" id="IPR050276">
    <property type="entry name" value="MshD_Acetyltransferase"/>
</dbReference>
<feature type="binding site" evidence="4">
    <location>
        <begin position="257"/>
        <end position="263"/>
    </location>
    <ligand>
        <name>acetyl-CoA</name>
        <dbReference type="ChEBI" id="CHEBI:57288"/>
        <label>2</label>
    </ligand>
</feature>
<comment type="catalytic activity">
    <reaction evidence="4">
        <text>1D-myo-inositol 2-(L-cysteinylamino)-2-deoxy-alpha-D-glucopyranoside + acetyl-CoA = mycothiol + CoA + H(+)</text>
        <dbReference type="Rhea" id="RHEA:26172"/>
        <dbReference type="ChEBI" id="CHEBI:15378"/>
        <dbReference type="ChEBI" id="CHEBI:16768"/>
        <dbReference type="ChEBI" id="CHEBI:57287"/>
        <dbReference type="ChEBI" id="CHEBI:57288"/>
        <dbReference type="ChEBI" id="CHEBI:58887"/>
        <dbReference type="EC" id="2.3.1.189"/>
    </reaction>
</comment>
<comment type="similarity">
    <text evidence="4">Belongs to the acetyltransferase family. MshD subfamily.</text>
</comment>
<comment type="caution">
    <text evidence="4">Lacks conserved residue(s) required for the propagation of feature annotation.</text>
</comment>
<evidence type="ECO:0000259" key="5">
    <source>
        <dbReference type="PROSITE" id="PS51186"/>
    </source>
</evidence>
<protein>
    <recommendedName>
        <fullName evidence="4">Mycothiol acetyltransferase</fullName>
        <shortName evidence="4">MSH acetyltransferase</shortName>
        <ecNumber evidence="4">2.3.1.189</ecNumber>
    </recommendedName>
    <alternativeName>
        <fullName evidence="4">Mycothiol synthase</fullName>
    </alternativeName>
</protein>
<reference evidence="7" key="1">
    <citation type="journal article" date="2019" name="Int. J. Syst. Evol. Microbiol.">
        <title>The Global Catalogue of Microorganisms (GCM) 10K type strain sequencing project: providing services to taxonomists for standard genome sequencing and annotation.</title>
        <authorList>
            <consortium name="The Broad Institute Genomics Platform"/>
            <consortium name="The Broad Institute Genome Sequencing Center for Infectious Disease"/>
            <person name="Wu L."/>
            <person name="Ma J."/>
        </authorList>
    </citation>
    <scope>NUCLEOTIDE SEQUENCE [LARGE SCALE GENOMIC DNA]</scope>
    <source>
        <strain evidence="7">NBRC 105830</strain>
    </source>
</reference>
<dbReference type="EC" id="2.3.1.189" evidence="4"/>
<evidence type="ECO:0000256" key="4">
    <source>
        <dbReference type="HAMAP-Rule" id="MF_01698"/>
    </source>
</evidence>
<feature type="binding site" evidence="4">
    <location>
        <begin position="74"/>
        <end position="76"/>
    </location>
    <ligand>
        <name>acetyl-CoA</name>
        <dbReference type="ChEBI" id="CHEBI:57288"/>
        <label>1</label>
    </ligand>
</feature>
<evidence type="ECO:0000256" key="2">
    <source>
        <dbReference type="ARBA" id="ARBA00022737"/>
    </source>
</evidence>
<proteinExistence type="inferred from homology"/>
<evidence type="ECO:0000313" key="6">
    <source>
        <dbReference type="EMBL" id="GMA20797.1"/>
    </source>
</evidence>
<evidence type="ECO:0000256" key="3">
    <source>
        <dbReference type="ARBA" id="ARBA00023315"/>
    </source>
</evidence>
<comment type="function">
    <text evidence="4">Catalyzes the transfer of acetyl from acetyl-CoA to desacetylmycothiol (Cys-GlcN-Ins) to form mycothiol.</text>
</comment>
<feature type="binding site" evidence="4">
    <location>
        <position position="38"/>
    </location>
    <ligand>
        <name>1D-myo-inositol 2-(L-cysteinylamino)-2-deoxy-alpha-D-glucopyranoside</name>
        <dbReference type="ChEBI" id="CHEBI:58887"/>
    </ligand>
</feature>
<dbReference type="HAMAP" id="MF_01698">
    <property type="entry name" value="MshD"/>
    <property type="match status" value="1"/>
</dbReference>
<sequence>MTDAQLRRTHQLAPDEVEQVRAIVAAATLADGVGPLSEDARLRLDRPGDHVLVEESGARGVVGYAGRHDDTVELVVDPQHRRRGHGRALLDAVQPAQTNPADPAGQPTARGIGVWAHGDLPAAQALLRSASFAPVRELRKMGRDLARSDVDRPVRLPHGYAARAFVPGQDEDAVLAVNAAAFAHHPEQGSLDRAGFADRAASAWFEPAGLILVEELESSDGLGHPRLAAFHWTKVDPADGDPDAGEVYVVGVAPEQQGKGLGRAVTQLGLEHLRERGLARVELYVDADNTAAVATYERLGFTVLTTDVLYRATTS</sequence>
<dbReference type="InterPro" id="IPR000182">
    <property type="entry name" value="GNAT_dom"/>
</dbReference>
<dbReference type="Pfam" id="PF13508">
    <property type="entry name" value="Acetyltransf_7"/>
    <property type="match status" value="1"/>
</dbReference>
<keyword evidence="7" id="KW-1185">Reference proteome</keyword>
<keyword evidence="2 4" id="KW-0677">Repeat</keyword>
<dbReference type="PANTHER" id="PTHR43617:SF31">
    <property type="entry name" value="MYCOTHIOL ACETYLTRANSFERASE"/>
    <property type="match status" value="1"/>
</dbReference>
<dbReference type="Gene3D" id="3.40.630.30">
    <property type="match status" value="1"/>
</dbReference>
<dbReference type="NCBIfam" id="TIGR03448">
    <property type="entry name" value="mycothiol_MshD"/>
    <property type="match status" value="1"/>
</dbReference>
<dbReference type="EMBL" id="BSUJ01000001">
    <property type="protein sequence ID" value="GMA20797.1"/>
    <property type="molecule type" value="Genomic_DNA"/>
</dbReference>
<dbReference type="PROSITE" id="PS51186">
    <property type="entry name" value="GNAT"/>
    <property type="match status" value="1"/>
</dbReference>
<keyword evidence="3 4" id="KW-0012">Acyltransferase</keyword>
<dbReference type="PIRSF" id="PIRSF021524">
    <property type="entry name" value="MSH_acetyltransferase"/>
    <property type="match status" value="1"/>
</dbReference>
<feature type="binding site" evidence="4">
    <location>
        <begin position="250"/>
        <end position="252"/>
    </location>
    <ligand>
        <name>acetyl-CoA</name>
        <dbReference type="ChEBI" id="CHEBI:57288"/>
        <label>2</label>
    </ligand>
</feature>
<dbReference type="InterPro" id="IPR016181">
    <property type="entry name" value="Acyl_CoA_acyltransferase"/>
</dbReference>
<dbReference type="CDD" id="cd04301">
    <property type="entry name" value="NAT_SF"/>
    <property type="match status" value="2"/>
</dbReference>
<dbReference type="InterPro" id="IPR017813">
    <property type="entry name" value="Mycothiol_AcTrfase"/>
</dbReference>
<dbReference type="Pfam" id="PF00583">
    <property type="entry name" value="Acetyltransf_1"/>
    <property type="match status" value="1"/>
</dbReference>
<evidence type="ECO:0000256" key="1">
    <source>
        <dbReference type="ARBA" id="ARBA00022679"/>
    </source>
</evidence>